<reference evidence="1" key="2">
    <citation type="submission" date="2023-02" db="EMBL/GenBank/DDBJ databases">
        <authorList>
            <person name="Swenson N.G."/>
            <person name="Wegrzyn J.L."/>
            <person name="Mcevoy S.L."/>
        </authorList>
    </citation>
    <scope>NUCLEOTIDE SEQUENCE</scope>
    <source>
        <strain evidence="1">91603</strain>
        <tissue evidence="1">Leaf</tissue>
    </source>
</reference>
<accession>A0AAD5JKL8</accession>
<keyword evidence="2" id="KW-1185">Reference proteome</keyword>
<dbReference type="PANTHER" id="PTHR31286">
    <property type="entry name" value="GLYCINE-RICH CELL WALL STRUCTURAL PROTEIN 1.8-LIKE"/>
    <property type="match status" value="1"/>
</dbReference>
<proteinExistence type="predicted"/>
<evidence type="ECO:0008006" key="3">
    <source>
        <dbReference type="Google" id="ProtNLM"/>
    </source>
</evidence>
<dbReference type="Proteomes" id="UP001064489">
    <property type="component" value="Chromosome 6"/>
</dbReference>
<dbReference type="EMBL" id="JAJSOW010000004">
    <property type="protein sequence ID" value="KAI9192859.1"/>
    <property type="molecule type" value="Genomic_DNA"/>
</dbReference>
<protein>
    <recommendedName>
        <fullName evidence="3">DUF4283 domain-containing protein</fullName>
    </recommendedName>
</protein>
<reference evidence="1" key="1">
    <citation type="journal article" date="2022" name="Plant J.">
        <title>Strategies of tolerance reflected in two North American maple genomes.</title>
        <authorList>
            <person name="McEvoy S.L."/>
            <person name="Sezen U.U."/>
            <person name="Trouern-Trend A."/>
            <person name="McMahon S.M."/>
            <person name="Schaberg P.G."/>
            <person name="Yang J."/>
            <person name="Wegrzyn J.L."/>
            <person name="Swenson N.G."/>
        </authorList>
    </citation>
    <scope>NUCLEOTIDE SEQUENCE</scope>
    <source>
        <strain evidence="1">91603</strain>
    </source>
</reference>
<organism evidence="1 2">
    <name type="scientific">Acer negundo</name>
    <name type="common">Box elder</name>
    <dbReference type="NCBI Taxonomy" id="4023"/>
    <lineage>
        <taxon>Eukaryota</taxon>
        <taxon>Viridiplantae</taxon>
        <taxon>Streptophyta</taxon>
        <taxon>Embryophyta</taxon>
        <taxon>Tracheophyta</taxon>
        <taxon>Spermatophyta</taxon>
        <taxon>Magnoliopsida</taxon>
        <taxon>eudicotyledons</taxon>
        <taxon>Gunneridae</taxon>
        <taxon>Pentapetalae</taxon>
        <taxon>rosids</taxon>
        <taxon>malvids</taxon>
        <taxon>Sapindales</taxon>
        <taxon>Sapindaceae</taxon>
        <taxon>Hippocastanoideae</taxon>
        <taxon>Acereae</taxon>
        <taxon>Acer</taxon>
    </lineage>
</organism>
<evidence type="ECO:0000313" key="2">
    <source>
        <dbReference type="Proteomes" id="UP001064489"/>
    </source>
</evidence>
<dbReference type="PANTHER" id="PTHR31286:SF167">
    <property type="entry name" value="OS09G0268800 PROTEIN"/>
    <property type="match status" value="1"/>
</dbReference>
<evidence type="ECO:0000313" key="1">
    <source>
        <dbReference type="EMBL" id="KAI9192859.1"/>
    </source>
</evidence>
<name>A0AAD5JKL8_ACENE</name>
<dbReference type="AlphaFoldDB" id="A0AAD5JKL8"/>
<dbReference type="InterPro" id="IPR040256">
    <property type="entry name" value="At4g02000-like"/>
</dbReference>
<sequence length="106" mass="12038">MDDRRRVLSGALWYFDNALLMLEEPVGKGSIESILSIESMTFNSCEFWIQIYQVPFLCTSKEIGWFLGETIGFVVDVDGGLAGDCVGKFLRVRVRIDINKPLRQCL</sequence>
<comment type="caution">
    <text evidence="1">The sequence shown here is derived from an EMBL/GenBank/DDBJ whole genome shotgun (WGS) entry which is preliminary data.</text>
</comment>
<gene>
    <name evidence="1" type="ORF">LWI28_028583</name>
</gene>